<sequence length="243" mass="26639">MSEVKALSEFLQNGHTKFEVVKIEGGRELRDYLEQEGIKEGKILVLEPTIVHQHHGPLAVEFDSKEVILSQGIAEKIIVEAHGTKKNLLELEANDTGIIKSFECGKKIKEGLDKIGLKENINIKVKGHLTDETYNIECNGQSAELCTGEASMLLIKTGEKILQLPQLKTGDEGKLEYIISGIALEERLKDAGIQVGKTIKLVSKTSVSGPAKHIGCNFHFLVDGKKVSIGHGITQKIKVKPVE</sequence>
<evidence type="ECO:0000259" key="2">
    <source>
        <dbReference type="SMART" id="SM00899"/>
    </source>
</evidence>
<dbReference type="InterPro" id="IPR007167">
    <property type="entry name" value="Fe-transptr_FeoA-like"/>
</dbReference>
<accession>A0A1G6I3G7</accession>
<evidence type="ECO:0000313" key="3">
    <source>
        <dbReference type="EMBL" id="SDC00948.1"/>
    </source>
</evidence>
<keyword evidence="4" id="KW-1185">Reference proteome</keyword>
<organism evidence="3 4">
    <name type="scientific">Desulfurella multipotens</name>
    <dbReference type="NCBI Taxonomy" id="79269"/>
    <lineage>
        <taxon>Bacteria</taxon>
        <taxon>Pseudomonadati</taxon>
        <taxon>Campylobacterota</taxon>
        <taxon>Desulfurellia</taxon>
        <taxon>Desulfurellales</taxon>
        <taxon>Desulfurellaceae</taxon>
        <taxon>Desulfurella</taxon>
    </lineage>
</organism>
<dbReference type="SUPFAM" id="SSF50037">
    <property type="entry name" value="C-terminal domain of transcriptional repressors"/>
    <property type="match status" value="1"/>
</dbReference>
<dbReference type="SMART" id="SM00899">
    <property type="entry name" value="FeoA"/>
    <property type="match status" value="3"/>
</dbReference>
<dbReference type="RefSeq" id="WP_092127529.1">
    <property type="nucleotide sequence ID" value="NZ_FMYU01000001.1"/>
</dbReference>
<dbReference type="Proteomes" id="UP000199411">
    <property type="component" value="Unassembled WGS sequence"/>
</dbReference>
<dbReference type="PANTHER" id="PTHR43151:SF1">
    <property type="entry name" value="SSR2333 PROTEIN"/>
    <property type="match status" value="1"/>
</dbReference>
<feature type="domain" description="Ferrous iron transporter FeoA-like" evidence="2">
    <location>
        <begin position="86"/>
        <end position="157"/>
    </location>
</feature>
<dbReference type="AlphaFoldDB" id="A0A1G6I3G7"/>
<protein>
    <submittedName>
        <fullName evidence="3">Fe2+ transport system protein FeoA</fullName>
    </submittedName>
</protein>
<feature type="domain" description="Ferrous iron transporter FeoA-like" evidence="2">
    <location>
        <begin position="5"/>
        <end position="81"/>
    </location>
</feature>
<dbReference type="GO" id="GO:0046914">
    <property type="term" value="F:transition metal ion binding"/>
    <property type="evidence" value="ECO:0007669"/>
    <property type="project" value="InterPro"/>
</dbReference>
<dbReference type="InterPro" id="IPR038157">
    <property type="entry name" value="FeoA_core_dom"/>
</dbReference>
<evidence type="ECO:0000313" key="4">
    <source>
        <dbReference type="Proteomes" id="UP000199411"/>
    </source>
</evidence>
<gene>
    <name evidence="3" type="ORF">SAMN05660835_00202</name>
</gene>
<name>A0A1G6I3G7_9BACT</name>
<dbReference type="Pfam" id="PF04023">
    <property type="entry name" value="FeoA"/>
    <property type="match status" value="2"/>
</dbReference>
<dbReference type="EMBL" id="FMYU01000001">
    <property type="protein sequence ID" value="SDC00948.1"/>
    <property type="molecule type" value="Genomic_DNA"/>
</dbReference>
<feature type="domain" description="Ferrous iron transporter FeoA-like" evidence="2">
    <location>
        <begin position="162"/>
        <end position="241"/>
    </location>
</feature>
<proteinExistence type="predicted"/>
<dbReference type="InterPro" id="IPR008988">
    <property type="entry name" value="Transcriptional_repressor_C"/>
</dbReference>
<keyword evidence="1" id="KW-0408">Iron</keyword>
<dbReference type="InterPro" id="IPR053184">
    <property type="entry name" value="FeoA-like"/>
</dbReference>
<reference evidence="4" key="1">
    <citation type="submission" date="2016-10" db="EMBL/GenBank/DDBJ databases">
        <authorList>
            <person name="Varghese N."/>
            <person name="Submissions S."/>
        </authorList>
    </citation>
    <scope>NUCLEOTIDE SEQUENCE [LARGE SCALE GENOMIC DNA]</scope>
    <source>
        <strain evidence="4">DSM 8415</strain>
    </source>
</reference>
<dbReference type="PANTHER" id="PTHR43151">
    <property type="entry name" value="FEOA FAMILY PROTEIN"/>
    <property type="match status" value="1"/>
</dbReference>
<dbReference type="Gene3D" id="2.30.30.90">
    <property type="match status" value="2"/>
</dbReference>
<evidence type="ECO:0000256" key="1">
    <source>
        <dbReference type="ARBA" id="ARBA00023004"/>
    </source>
</evidence>
<dbReference type="OrthoDB" id="1707677at2"/>